<dbReference type="AlphaFoldDB" id="U6MLT6"/>
<dbReference type="OrthoDB" id="10388757at2759"/>
<proteinExistence type="predicted"/>
<dbReference type="Proteomes" id="UP000030754">
    <property type="component" value="Unassembled WGS sequence"/>
</dbReference>
<name>U6MLT6_9EIME</name>
<dbReference type="EMBL" id="HG722507">
    <property type="protein sequence ID" value="CDJ62600.1"/>
    <property type="molecule type" value="Genomic_DNA"/>
</dbReference>
<evidence type="ECO:0000313" key="1">
    <source>
        <dbReference type="EMBL" id="CDJ62600.1"/>
    </source>
</evidence>
<reference evidence="1" key="2">
    <citation type="submission" date="2013-10" db="EMBL/GenBank/DDBJ databases">
        <authorList>
            <person name="Aslett M."/>
        </authorList>
    </citation>
    <scope>NUCLEOTIDE SEQUENCE [LARGE SCALE GENOMIC DNA]</scope>
    <source>
        <strain evidence="1">Houghton</strain>
    </source>
</reference>
<gene>
    <name evidence="1" type="ORF">ENH_00019520</name>
</gene>
<dbReference type="VEuPathDB" id="ToxoDB:ENH_00019520"/>
<keyword evidence="2" id="KW-1185">Reference proteome</keyword>
<protein>
    <submittedName>
        <fullName evidence="1">Uncharacterized protein</fullName>
    </submittedName>
</protein>
<dbReference type="RefSeq" id="XP_013439962.1">
    <property type="nucleotide sequence ID" value="XM_013584508.1"/>
</dbReference>
<reference evidence="1" key="1">
    <citation type="submission" date="2013-10" db="EMBL/GenBank/DDBJ databases">
        <title>Genomic analysis of the causative agents of coccidiosis in chickens.</title>
        <authorList>
            <person name="Reid A.J."/>
            <person name="Blake D."/>
            <person name="Billington K."/>
            <person name="Browne H."/>
            <person name="Dunn M."/>
            <person name="Hung S."/>
            <person name="Kawahara F."/>
            <person name="Miranda-Saavedra D."/>
            <person name="Mourier T."/>
            <person name="Nagra H."/>
            <person name="Otto T.D."/>
            <person name="Rawlings N."/>
            <person name="Sanchez A."/>
            <person name="Sanders M."/>
            <person name="Subramaniam C."/>
            <person name="Tay Y."/>
            <person name="Dear P."/>
            <person name="Doerig C."/>
            <person name="Gruber A."/>
            <person name="Parkinson J."/>
            <person name="Shirley M."/>
            <person name="Wan K.L."/>
            <person name="Berriman M."/>
            <person name="Tomley F."/>
            <person name="Pain A."/>
        </authorList>
    </citation>
    <scope>NUCLEOTIDE SEQUENCE [LARGE SCALE GENOMIC DNA]</scope>
    <source>
        <strain evidence="1">Houghton</strain>
    </source>
</reference>
<dbReference type="GeneID" id="25472125"/>
<organism evidence="1 2">
    <name type="scientific">Eimeria necatrix</name>
    <dbReference type="NCBI Taxonomy" id="51315"/>
    <lineage>
        <taxon>Eukaryota</taxon>
        <taxon>Sar</taxon>
        <taxon>Alveolata</taxon>
        <taxon>Apicomplexa</taxon>
        <taxon>Conoidasida</taxon>
        <taxon>Coccidia</taxon>
        <taxon>Eucoccidiorida</taxon>
        <taxon>Eimeriorina</taxon>
        <taxon>Eimeriidae</taxon>
        <taxon>Eimeria</taxon>
    </lineage>
</organism>
<evidence type="ECO:0000313" key="2">
    <source>
        <dbReference type="Proteomes" id="UP000030754"/>
    </source>
</evidence>
<sequence length="142" mass="14497">MQGSNKGYAAVAEGPKAPAMLRCIISVLLTVAAAAGTAARHLPFLQSCCKRRRSSSSSSSSSSSWAAAANAAAADIEGGVPPPRELQGTNKSAQKMVLVSFFGSEEFAAAGKGPRCGALQRGAGPQLLCAPLLERVCGTWEC</sequence>
<accession>U6MLT6</accession>